<keyword evidence="1" id="KW-1133">Transmembrane helix</keyword>
<evidence type="ECO:0000256" key="1">
    <source>
        <dbReference type="SAM" id="Phobius"/>
    </source>
</evidence>
<evidence type="ECO:0000313" key="3">
    <source>
        <dbReference type="Proteomes" id="UP000002941"/>
    </source>
</evidence>
<keyword evidence="3" id="KW-1185">Reference proteome</keyword>
<gene>
    <name evidence="2" type="ORF">HMPREF1318_1656</name>
</gene>
<keyword evidence="1" id="KW-0812">Transmembrane</keyword>
<evidence type="ECO:0000313" key="2">
    <source>
        <dbReference type="EMBL" id="EJF42985.1"/>
    </source>
</evidence>
<dbReference type="AlphaFoldDB" id="J1HBA0"/>
<dbReference type="EMBL" id="AKFT01000131">
    <property type="protein sequence ID" value="EJF42985.1"/>
    <property type="molecule type" value="Genomic_DNA"/>
</dbReference>
<feature type="transmembrane region" description="Helical" evidence="1">
    <location>
        <begin position="100"/>
        <end position="119"/>
    </location>
</feature>
<comment type="caution">
    <text evidence="2">The sequence shown here is derived from an EMBL/GenBank/DDBJ whole genome shotgun (WGS) entry which is preliminary data.</text>
</comment>
<dbReference type="Proteomes" id="UP000002941">
    <property type="component" value="Unassembled WGS sequence"/>
</dbReference>
<protein>
    <submittedName>
        <fullName evidence="2">Uncharacterized protein</fullName>
    </submittedName>
</protein>
<feature type="transmembrane region" description="Helical" evidence="1">
    <location>
        <begin position="58"/>
        <end position="80"/>
    </location>
</feature>
<proteinExistence type="predicted"/>
<dbReference type="PATRIC" id="fig|1125718.3.peg.1714"/>
<sequence>MTVGDVADRVAAMGEWRRMLLLGGIALIKGGVTLGLVLDSRGLLGRGRVRDLVRSGEFVVGAGLLAYGLVTMAVSGRRLVVALGASELEPATVAASWGHLLIWDPLFALWGMGTAAYVVRASRRPSGLRRPV</sequence>
<keyword evidence="1" id="KW-0472">Membrane</keyword>
<accession>J1HBA0</accession>
<name>J1HBA0_9ACTO</name>
<reference evidence="2 3" key="1">
    <citation type="submission" date="2012-05" db="EMBL/GenBank/DDBJ databases">
        <authorList>
            <person name="Harkins D.M."/>
            <person name="Madupu R."/>
            <person name="Durkin A.S."/>
            <person name="Torralba M."/>
            <person name="Methe B."/>
            <person name="Sutton G.G."/>
            <person name="Nelson K.E."/>
        </authorList>
    </citation>
    <scope>NUCLEOTIDE SEQUENCE [LARGE SCALE GENOMIC DNA]</scope>
    <source>
        <strain evidence="2 3">F0489</strain>
    </source>
</reference>
<organism evidence="2 3">
    <name type="scientific">Actinomyces massiliensis F0489</name>
    <dbReference type="NCBI Taxonomy" id="1125718"/>
    <lineage>
        <taxon>Bacteria</taxon>
        <taxon>Bacillati</taxon>
        <taxon>Actinomycetota</taxon>
        <taxon>Actinomycetes</taxon>
        <taxon>Actinomycetales</taxon>
        <taxon>Actinomycetaceae</taxon>
        <taxon>Actinomyces</taxon>
    </lineage>
</organism>
<feature type="transmembrane region" description="Helical" evidence="1">
    <location>
        <begin position="20"/>
        <end position="38"/>
    </location>
</feature>